<dbReference type="PROSITE" id="PS00136">
    <property type="entry name" value="SUBTILASE_ASP"/>
    <property type="match status" value="1"/>
</dbReference>
<evidence type="ECO:0000313" key="9">
    <source>
        <dbReference type="EMBL" id="GAA1990276.1"/>
    </source>
</evidence>
<dbReference type="InterPro" id="IPR000209">
    <property type="entry name" value="Peptidase_S8/S53_dom"/>
</dbReference>
<name>A0ABN2SRF7_9ACTN</name>
<dbReference type="PROSITE" id="PS00137">
    <property type="entry name" value="SUBTILASE_HIS"/>
    <property type="match status" value="1"/>
</dbReference>
<dbReference type="PRINTS" id="PR00723">
    <property type="entry name" value="SUBTILISIN"/>
</dbReference>
<evidence type="ECO:0000256" key="4">
    <source>
        <dbReference type="ARBA" id="ARBA00022825"/>
    </source>
</evidence>
<dbReference type="Gene3D" id="3.40.50.200">
    <property type="entry name" value="Peptidase S8/S53 domain"/>
    <property type="match status" value="2"/>
</dbReference>
<feature type="region of interest" description="Disordered" evidence="7">
    <location>
        <begin position="1"/>
        <end position="26"/>
    </location>
</feature>
<feature type="compositionally biased region" description="Low complexity" evidence="7">
    <location>
        <begin position="14"/>
        <end position="26"/>
    </location>
</feature>
<feature type="region of interest" description="Disordered" evidence="7">
    <location>
        <begin position="147"/>
        <end position="192"/>
    </location>
</feature>
<dbReference type="InterPro" id="IPR050131">
    <property type="entry name" value="Peptidase_S8_subtilisin-like"/>
</dbReference>
<dbReference type="InterPro" id="IPR015500">
    <property type="entry name" value="Peptidase_S8_subtilisin-rel"/>
</dbReference>
<dbReference type="EMBL" id="BAAAPC010000005">
    <property type="protein sequence ID" value="GAA1990276.1"/>
    <property type="molecule type" value="Genomic_DNA"/>
</dbReference>
<feature type="active site" description="Charge relay system" evidence="5">
    <location>
        <position position="206"/>
    </location>
</feature>
<feature type="domain" description="Peptidase S8/S53" evidence="8">
    <location>
        <begin position="197"/>
        <end position="611"/>
    </location>
</feature>
<evidence type="ECO:0000256" key="3">
    <source>
        <dbReference type="ARBA" id="ARBA00022801"/>
    </source>
</evidence>
<dbReference type="PANTHER" id="PTHR43806:SF11">
    <property type="entry name" value="CEREVISIN-RELATED"/>
    <property type="match status" value="1"/>
</dbReference>
<dbReference type="SUPFAM" id="SSF52743">
    <property type="entry name" value="Subtilisin-like"/>
    <property type="match status" value="1"/>
</dbReference>
<feature type="compositionally biased region" description="Low complexity" evidence="7">
    <location>
        <begin position="153"/>
        <end position="167"/>
    </location>
</feature>
<dbReference type="InterPro" id="IPR022398">
    <property type="entry name" value="Peptidase_S8_His-AS"/>
</dbReference>
<protein>
    <submittedName>
        <fullName evidence="9">S8 family serine peptidase</fullName>
    </submittedName>
</protein>
<keyword evidence="2 5" id="KW-0645">Protease</keyword>
<dbReference type="InterPro" id="IPR023827">
    <property type="entry name" value="Peptidase_S8_Asp-AS"/>
</dbReference>
<evidence type="ECO:0000313" key="10">
    <source>
        <dbReference type="Proteomes" id="UP001501585"/>
    </source>
</evidence>
<feature type="active site" description="Charge relay system" evidence="5">
    <location>
        <position position="365"/>
    </location>
</feature>
<dbReference type="PANTHER" id="PTHR43806">
    <property type="entry name" value="PEPTIDASE S8"/>
    <property type="match status" value="1"/>
</dbReference>
<comment type="caution">
    <text evidence="9">The sequence shown here is derived from an EMBL/GenBank/DDBJ whole genome shotgun (WGS) entry which is preliminary data.</text>
</comment>
<dbReference type="InterPro" id="IPR023828">
    <property type="entry name" value="Peptidase_S8_Ser-AS"/>
</dbReference>
<evidence type="ECO:0000256" key="1">
    <source>
        <dbReference type="ARBA" id="ARBA00011073"/>
    </source>
</evidence>
<evidence type="ECO:0000256" key="5">
    <source>
        <dbReference type="PROSITE-ProRule" id="PRU01240"/>
    </source>
</evidence>
<reference evidence="9 10" key="1">
    <citation type="journal article" date="2019" name="Int. J. Syst. Evol. Microbiol.">
        <title>The Global Catalogue of Microorganisms (GCM) 10K type strain sequencing project: providing services to taxonomists for standard genome sequencing and annotation.</title>
        <authorList>
            <consortium name="The Broad Institute Genomics Platform"/>
            <consortium name="The Broad Institute Genome Sequencing Center for Infectious Disease"/>
            <person name="Wu L."/>
            <person name="Ma J."/>
        </authorList>
    </citation>
    <scope>NUCLEOTIDE SEQUENCE [LARGE SCALE GENOMIC DNA]</scope>
    <source>
        <strain evidence="9 10">JCM 15313</strain>
    </source>
</reference>
<comment type="similarity">
    <text evidence="1 5 6">Belongs to the peptidase S8 family.</text>
</comment>
<dbReference type="PROSITE" id="PS51892">
    <property type="entry name" value="SUBTILASE"/>
    <property type="match status" value="1"/>
</dbReference>
<organism evidence="9 10">
    <name type="scientific">Nocardiopsis rhodophaea</name>
    <dbReference type="NCBI Taxonomy" id="280238"/>
    <lineage>
        <taxon>Bacteria</taxon>
        <taxon>Bacillati</taxon>
        <taxon>Actinomycetota</taxon>
        <taxon>Actinomycetes</taxon>
        <taxon>Streptosporangiales</taxon>
        <taxon>Nocardiopsidaceae</taxon>
        <taxon>Nocardiopsis</taxon>
    </lineage>
</organism>
<feature type="active site" description="Charge relay system" evidence="5">
    <location>
        <position position="560"/>
    </location>
</feature>
<dbReference type="InterPro" id="IPR036852">
    <property type="entry name" value="Peptidase_S8/S53_dom_sf"/>
</dbReference>
<sequence>MQQNSPTIPPAQQPPRSSRSPRSSGAALLTAGTLIAATLTAVALPQSASAEPRADKIGDHGRALLEEYKKQPWILPKSTKSDFATLILATDDGRADEVRSELESFGAEVTTVAEEIGYIKVNVDFGDVDRVEAIDDVVAIDVDELLPLPDPAPADTGADTGAATEGPSAETPDDNPYMPTNEIGAVDFRKKNPEADGRGVTIGVLDTGVDLEHPALQKTTTGEDKIVDWVNATDPTNLIDLIYDPTFVVTTGVTGPTFERRGRTWTAPAGDWRFGQFDFQVAGSDDDAWGVLYRPADGTVLVDLNQNRDFTDDDAIGDFGDTRDFGKFGTDDPDTPINEAPAFVVSALPDVFRGTVHIGLDTHGHGTHVAGIAAGNGLFGGEMNGAAPGAKVVSMRACHNRGCSSAALTDGMIKLATDLDVDVINMSIGGLPPLNDGQNARALLYNRLIAETGVQMFISAGNSGPGINTVGDPSVAGDVMSVGATVSGATWKANYGRDVDYDRGLFSFSSRGPREDGGFKPDITAPGAAISAIPTDQEGDPVPGAGYGLPPGYGMKNGTSMSAPQATGGAALLLSAAAQNGQKVTPTQLRTALRTSAEFSDDLTALDQGHGQMNVGAAWKLLRKDLATDELTVTAPVCTEQSDKLVEPGFGRGLYNRCLPGAGGQKAGESKDYELNITRDSGGDAMRPYRVKLVGDDGTFSVPRHLKLGKGEETSLKVTATPDAGAHSAVLQLDNPRTRGVDHTVMLTVIVPDVELGGGDTSWSGSGEVPRAEARSRFVAIPPGTESFTVEMSGVAENSRLRWTAFTPFGPSGENVRGHCYTNIPETGNCNALKRTYNNPIPGIWDLSLDAASSSPVANNPYELDVSMTPAD</sequence>
<evidence type="ECO:0000256" key="7">
    <source>
        <dbReference type="SAM" id="MobiDB-lite"/>
    </source>
</evidence>
<gene>
    <name evidence="9" type="ORF">GCM10009799_15260</name>
</gene>
<keyword evidence="4 5" id="KW-0720">Serine protease</keyword>
<evidence type="ECO:0000256" key="6">
    <source>
        <dbReference type="RuleBase" id="RU003355"/>
    </source>
</evidence>
<dbReference type="PROSITE" id="PS00138">
    <property type="entry name" value="SUBTILASE_SER"/>
    <property type="match status" value="1"/>
</dbReference>
<proteinExistence type="inferred from homology"/>
<evidence type="ECO:0000256" key="2">
    <source>
        <dbReference type="ARBA" id="ARBA00022670"/>
    </source>
</evidence>
<accession>A0ABN2SRF7</accession>
<dbReference type="Pfam" id="PF00082">
    <property type="entry name" value="Peptidase_S8"/>
    <property type="match status" value="1"/>
</dbReference>
<keyword evidence="3 5" id="KW-0378">Hydrolase</keyword>
<dbReference type="Proteomes" id="UP001501585">
    <property type="component" value="Unassembled WGS sequence"/>
</dbReference>
<evidence type="ECO:0000259" key="8">
    <source>
        <dbReference type="Pfam" id="PF00082"/>
    </source>
</evidence>
<keyword evidence="10" id="KW-1185">Reference proteome</keyword>
<dbReference type="RefSeq" id="WP_344105009.1">
    <property type="nucleotide sequence ID" value="NZ_BAAAPC010000005.1"/>
</dbReference>